<keyword evidence="1" id="KW-0732">Signal</keyword>
<dbReference type="GO" id="GO:0008237">
    <property type="term" value="F:metallopeptidase activity"/>
    <property type="evidence" value="ECO:0007669"/>
    <property type="project" value="InterPro"/>
</dbReference>
<dbReference type="SUPFAM" id="SSF55486">
    <property type="entry name" value="Metalloproteases ('zincins'), catalytic domain"/>
    <property type="match status" value="2"/>
</dbReference>
<dbReference type="PROSITE" id="PS51257">
    <property type="entry name" value="PROKAR_LIPOPROTEIN"/>
    <property type="match status" value="1"/>
</dbReference>
<accession>A0A1H8MQU9</accession>
<evidence type="ECO:0000313" key="2">
    <source>
        <dbReference type="EMBL" id="SEO19689.1"/>
    </source>
</evidence>
<name>A0A1H8MQU9_9PROT</name>
<dbReference type="InterPro" id="IPR024079">
    <property type="entry name" value="MetalloPept_cat_dom_sf"/>
</dbReference>
<protein>
    <recommendedName>
        <fullName evidence="4">Secreted protein with PEP-CTERM sorting signal</fullName>
    </recommendedName>
</protein>
<reference evidence="2 3" key="1">
    <citation type="submission" date="2016-10" db="EMBL/GenBank/DDBJ databases">
        <authorList>
            <person name="de Groot N.N."/>
        </authorList>
    </citation>
    <scope>NUCLEOTIDE SEQUENCE [LARGE SCALE GENOMIC DNA]</scope>
    <source>
        <strain evidence="2 3">Nl18</strain>
    </source>
</reference>
<evidence type="ECO:0000313" key="3">
    <source>
        <dbReference type="Proteomes" id="UP000183898"/>
    </source>
</evidence>
<organism evidence="2 3">
    <name type="scientific">Nitrosospira multiformis</name>
    <dbReference type="NCBI Taxonomy" id="1231"/>
    <lineage>
        <taxon>Bacteria</taxon>
        <taxon>Pseudomonadati</taxon>
        <taxon>Pseudomonadota</taxon>
        <taxon>Betaproteobacteria</taxon>
        <taxon>Nitrosomonadales</taxon>
        <taxon>Nitrosomonadaceae</taxon>
        <taxon>Nitrosospira</taxon>
    </lineage>
</organism>
<dbReference type="RefSeq" id="WP_074748541.1">
    <property type="nucleotide sequence ID" value="NZ_FOCT01000013.1"/>
</dbReference>
<feature type="chain" id="PRO_5010238481" description="Secreted protein with PEP-CTERM sorting signal" evidence="1">
    <location>
        <begin position="33"/>
        <end position="343"/>
    </location>
</feature>
<dbReference type="EMBL" id="FOCT01000013">
    <property type="protein sequence ID" value="SEO19689.1"/>
    <property type="molecule type" value="Genomic_DNA"/>
</dbReference>
<proteinExistence type="predicted"/>
<gene>
    <name evidence="2" type="ORF">SAMN05216404_11376</name>
</gene>
<evidence type="ECO:0008006" key="4">
    <source>
        <dbReference type="Google" id="ProtNLM"/>
    </source>
</evidence>
<feature type="signal peptide" evidence="1">
    <location>
        <begin position="1"/>
        <end position="32"/>
    </location>
</feature>
<sequence>MKHIQNHTQRLARWAWNSTFFIGCLAVPVAHAAITFQFEYDDPVGTGFRDPVYGPARQAALNTAANTFSSMFGSHFSNSGTITLQATASDDSYSATMASAGSVAIPSSNPGFNLGEVVRTKLQNNGLDLNGDKADGAVNVNFAKLWNLDLNTPTASNQYDFYNTIYHEFTHALGFSSTIGESGASMFEKPSWNSFDSFITDKYGNKIIDPVTFALDHSAWDAGKVGDWGGGGSEGLFFDGPNAVAANGGHLITLYTPSEWNEGSSVSHLDDRMSGIEGTMMSPFTETGPRIHDYSAVEVGILTDLGYAPAVPEAETYSMMLAGLATCAWITRRRKIENSLTNQ</sequence>
<dbReference type="Gene3D" id="3.40.390.10">
    <property type="entry name" value="Collagenase (Catalytic Domain)"/>
    <property type="match status" value="1"/>
</dbReference>
<evidence type="ECO:0000256" key="1">
    <source>
        <dbReference type="SAM" id="SignalP"/>
    </source>
</evidence>
<dbReference type="AlphaFoldDB" id="A0A1H8MQU9"/>
<dbReference type="Proteomes" id="UP000183898">
    <property type="component" value="Unassembled WGS sequence"/>
</dbReference>